<proteinExistence type="predicted"/>
<evidence type="ECO:0000313" key="3">
    <source>
        <dbReference type="Proteomes" id="UP000642748"/>
    </source>
</evidence>
<protein>
    <recommendedName>
        <fullName evidence="1">Mycothiol-dependent maleylpyruvate isomerase metal-binding domain-containing protein</fullName>
    </recommendedName>
</protein>
<dbReference type="InterPro" id="IPR034660">
    <property type="entry name" value="DinB/YfiT-like"/>
</dbReference>
<comment type="caution">
    <text evidence="2">The sequence shown here is derived from an EMBL/GenBank/DDBJ whole genome shotgun (WGS) entry which is preliminary data.</text>
</comment>
<dbReference type="SUPFAM" id="SSF109854">
    <property type="entry name" value="DinB/YfiT-like putative metalloenzymes"/>
    <property type="match status" value="1"/>
</dbReference>
<dbReference type="GO" id="GO:0046872">
    <property type="term" value="F:metal ion binding"/>
    <property type="evidence" value="ECO:0007669"/>
    <property type="project" value="InterPro"/>
</dbReference>
<dbReference type="AlphaFoldDB" id="A0A8J3QTT2"/>
<dbReference type="InterPro" id="IPR024344">
    <property type="entry name" value="MDMPI_metal-binding"/>
</dbReference>
<accession>A0A8J3QTT2</accession>
<dbReference type="Proteomes" id="UP000642748">
    <property type="component" value="Unassembled WGS sequence"/>
</dbReference>
<sequence length="218" mass="23623">MRCDTDTVGTDTVGTDTMGESMTVTADDLDSALASVVATLEPATDRDWSVPAGTLEWDCWHTGEHVADVLMSYTMQLVARPDGRYVRFATSGEKGASAAEVLEFVGATVRILATVVRTTPPDVRAWHPMGMADAEGFAAMGCVETLLHGEDIAEGLGLTLDAPRELCGRVLARLFPDEAAALATTDPWEALRWATGRTELPGRPRRERWRWYAAPLGE</sequence>
<dbReference type="Gene3D" id="1.20.120.450">
    <property type="entry name" value="dinb family like domain"/>
    <property type="match status" value="1"/>
</dbReference>
<keyword evidence="3" id="KW-1185">Reference proteome</keyword>
<dbReference type="EMBL" id="BONZ01000027">
    <property type="protein sequence ID" value="GIH14721.1"/>
    <property type="molecule type" value="Genomic_DNA"/>
</dbReference>
<gene>
    <name evidence="2" type="ORF">Raf01_28930</name>
</gene>
<feature type="domain" description="Mycothiol-dependent maleylpyruvate isomerase metal-binding" evidence="1">
    <location>
        <begin position="31"/>
        <end position="153"/>
    </location>
</feature>
<evidence type="ECO:0000259" key="1">
    <source>
        <dbReference type="Pfam" id="PF11716"/>
    </source>
</evidence>
<organism evidence="2 3">
    <name type="scientific">Rugosimonospora africana</name>
    <dbReference type="NCBI Taxonomy" id="556532"/>
    <lineage>
        <taxon>Bacteria</taxon>
        <taxon>Bacillati</taxon>
        <taxon>Actinomycetota</taxon>
        <taxon>Actinomycetes</taxon>
        <taxon>Micromonosporales</taxon>
        <taxon>Micromonosporaceae</taxon>
        <taxon>Rugosimonospora</taxon>
    </lineage>
</organism>
<dbReference type="Pfam" id="PF11716">
    <property type="entry name" value="MDMPI_N"/>
    <property type="match status" value="1"/>
</dbReference>
<reference evidence="2" key="1">
    <citation type="submission" date="2021-01" db="EMBL/GenBank/DDBJ databases">
        <title>Whole genome shotgun sequence of Rugosimonospora africana NBRC 104875.</title>
        <authorList>
            <person name="Komaki H."/>
            <person name="Tamura T."/>
        </authorList>
    </citation>
    <scope>NUCLEOTIDE SEQUENCE</scope>
    <source>
        <strain evidence="2">NBRC 104875</strain>
    </source>
</reference>
<evidence type="ECO:0000313" key="2">
    <source>
        <dbReference type="EMBL" id="GIH14721.1"/>
    </source>
</evidence>
<name>A0A8J3QTT2_9ACTN</name>